<evidence type="ECO:0000256" key="2">
    <source>
        <dbReference type="ARBA" id="ARBA00004651"/>
    </source>
</evidence>
<feature type="modified residue" description="4-aspartylphosphate" evidence="12">
    <location>
        <position position="634"/>
    </location>
</feature>
<gene>
    <name evidence="17" type="ORF">J0A67_02940</name>
</gene>
<evidence type="ECO:0000256" key="6">
    <source>
        <dbReference type="ARBA" id="ARBA00022692"/>
    </source>
</evidence>
<dbReference type="SUPFAM" id="SSF52172">
    <property type="entry name" value="CheY-like"/>
    <property type="match status" value="1"/>
</dbReference>
<evidence type="ECO:0000256" key="12">
    <source>
        <dbReference type="PROSITE-ProRule" id="PRU00169"/>
    </source>
</evidence>
<dbReference type="InterPro" id="IPR003661">
    <property type="entry name" value="HisK_dim/P_dom"/>
</dbReference>
<dbReference type="Gene3D" id="3.40.50.2300">
    <property type="match status" value="1"/>
</dbReference>
<dbReference type="InterPro" id="IPR011006">
    <property type="entry name" value="CheY-like_superfamily"/>
</dbReference>
<dbReference type="Gene3D" id="1.20.120.160">
    <property type="entry name" value="HPT domain"/>
    <property type="match status" value="1"/>
</dbReference>
<evidence type="ECO:0000256" key="1">
    <source>
        <dbReference type="ARBA" id="ARBA00000085"/>
    </source>
</evidence>
<dbReference type="PANTHER" id="PTHR45339:SF1">
    <property type="entry name" value="HYBRID SIGNAL TRANSDUCTION HISTIDINE KINASE J"/>
    <property type="match status" value="1"/>
</dbReference>
<dbReference type="EMBL" id="JAFKCW010000001">
    <property type="protein sequence ID" value="MBN7799796.1"/>
    <property type="molecule type" value="Genomic_DNA"/>
</dbReference>
<comment type="subcellular location">
    <subcellularLocation>
        <location evidence="2">Cell membrane</location>
        <topology evidence="2">Multi-pass membrane protein</topology>
    </subcellularLocation>
</comment>
<dbReference type="Gene3D" id="1.10.287.130">
    <property type="match status" value="1"/>
</dbReference>
<keyword evidence="11 14" id="KW-0472">Membrane</keyword>
<dbReference type="InterPro" id="IPR004358">
    <property type="entry name" value="Sig_transdc_His_kin-like_C"/>
</dbReference>
<dbReference type="SMART" id="SM00448">
    <property type="entry name" value="REC"/>
    <property type="match status" value="1"/>
</dbReference>
<evidence type="ECO:0000256" key="14">
    <source>
        <dbReference type="SAM" id="Phobius"/>
    </source>
</evidence>
<dbReference type="PRINTS" id="PR00344">
    <property type="entry name" value="BCTRLSENSOR"/>
</dbReference>
<keyword evidence="9 14" id="KW-1133">Transmembrane helix</keyword>
<dbReference type="CDD" id="cd17546">
    <property type="entry name" value="REC_hyHK_CKI1_RcsC-like"/>
    <property type="match status" value="1"/>
</dbReference>
<dbReference type="InterPro" id="IPR005467">
    <property type="entry name" value="His_kinase_dom"/>
</dbReference>
<dbReference type="Pfam" id="PF02518">
    <property type="entry name" value="HATPase_c"/>
    <property type="match status" value="1"/>
</dbReference>
<feature type="transmembrane region" description="Helical" evidence="14">
    <location>
        <begin position="14"/>
        <end position="36"/>
    </location>
</feature>
<keyword evidence="8" id="KW-0067">ATP-binding</keyword>
<sequence length="832" mass="94477">MKPFTSITSTGRKVAAGFFVAVCVLISVAGLTYFTLNQLEESVRQLAQPNHKLDLLNNLQTEIFRITRVGGDSLKADVRVNDSTISLLQEKLDELDQLAADTLEKQSVQTIRDNLAVLINGYVDLYEVKRNLATRNFSQEALNRVELGIRRRAQSMEYRPLQELNPKNYIYNELQQQTTSRQDLRSGMITRDEEQLITNIRRLQEQNAPLSSATDAPDPDSVLYSLRGVISRIYREETSQRQKLANLEADLSRKQNDIGNTIQTLIGDLQSKAILASNEQSSQASGLVFEVTFFLVIVVAIAVLGTLFLVFTVLKEIKLNWTYQEDLLESRRKSDRLARSKQEFLANMSHEIRNPLHVIQGYRAILEKSDMESEHKSHLKMIGFASDTLMEIVDDILDFSKLEAGKLKLEKHPFDPIELFGSIQSFFELTAKEKKLRFHWRLNLPEENWLVGDDLRLKQVMNNLLSNAFKFTQEGAVDVDVAWINNHLEIKIRDTGIGMNADELKRVFHEFDQADTSISRKFGGTGLGLSIVQRLTTLMNGELRAESSPGKGTTMRLSIPMDLTPALETVKAPEGEEFIDLNGLNILLVDDDRIGLRYLETVLLYFGANVVSFPGGQSFRDEFQPIPLDLAMIDIQMPEFSGFDVAKALKNYEEYESLPLLAMTANVFVEEKERLFAEGFDNLILKPFQENKLISVLATFFPSRLELAADREAELEQDTDELYSLSDLEKFCMGDQELLTDIVRDLIRDTETDLQKITRARLNNRWSEILEICHQLGSRLGQIKSKAGPMARKVENSLKINNYHGVQEALTSLDRETHKILTALKEKIAEVA</sequence>
<keyword evidence="10" id="KW-0902">Two-component regulatory system</keyword>
<reference evidence="17 18" key="1">
    <citation type="submission" date="2021-03" db="EMBL/GenBank/DDBJ databases">
        <title>novel species isolated from a fishpond in China.</title>
        <authorList>
            <person name="Lu H."/>
            <person name="Cai Z."/>
        </authorList>
    </citation>
    <scope>NUCLEOTIDE SEQUENCE [LARGE SCALE GENOMIC DNA]</scope>
    <source>
        <strain evidence="17 18">JCM 31546</strain>
    </source>
</reference>
<keyword evidence="5 12" id="KW-0597">Phosphoprotein</keyword>
<dbReference type="InterPro" id="IPR036097">
    <property type="entry name" value="HisK_dim/P_sf"/>
</dbReference>
<dbReference type="CDD" id="cd16922">
    <property type="entry name" value="HATPase_EvgS-ArcB-TorS-like"/>
    <property type="match status" value="1"/>
</dbReference>
<evidence type="ECO:0000256" key="9">
    <source>
        <dbReference type="ARBA" id="ARBA00022989"/>
    </source>
</evidence>
<feature type="coiled-coil region" evidence="13">
    <location>
        <begin position="237"/>
        <end position="264"/>
    </location>
</feature>
<evidence type="ECO:0000256" key="8">
    <source>
        <dbReference type="ARBA" id="ARBA00022840"/>
    </source>
</evidence>
<evidence type="ECO:0000256" key="10">
    <source>
        <dbReference type="ARBA" id="ARBA00023012"/>
    </source>
</evidence>
<protein>
    <recommendedName>
        <fullName evidence="3">histidine kinase</fullName>
        <ecNumber evidence="3">2.7.13.3</ecNumber>
    </recommendedName>
</protein>
<dbReference type="Pfam" id="PF00072">
    <property type="entry name" value="Response_reg"/>
    <property type="match status" value="1"/>
</dbReference>
<organism evidence="17 18">
    <name type="scientific">Algoriphagus aestuariicola</name>
    <dbReference type="NCBI Taxonomy" id="1852016"/>
    <lineage>
        <taxon>Bacteria</taxon>
        <taxon>Pseudomonadati</taxon>
        <taxon>Bacteroidota</taxon>
        <taxon>Cytophagia</taxon>
        <taxon>Cytophagales</taxon>
        <taxon>Cyclobacteriaceae</taxon>
        <taxon>Algoriphagus</taxon>
    </lineage>
</organism>
<feature type="transmembrane region" description="Helical" evidence="14">
    <location>
        <begin position="287"/>
        <end position="314"/>
    </location>
</feature>
<comment type="caution">
    <text evidence="17">The sequence shown here is derived from an EMBL/GenBank/DDBJ whole genome shotgun (WGS) entry which is preliminary data.</text>
</comment>
<evidence type="ECO:0000256" key="11">
    <source>
        <dbReference type="ARBA" id="ARBA00023136"/>
    </source>
</evidence>
<evidence type="ECO:0000256" key="3">
    <source>
        <dbReference type="ARBA" id="ARBA00012438"/>
    </source>
</evidence>
<evidence type="ECO:0000259" key="15">
    <source>
        <dbReference type="PROSITE" id="PS50109"/>
    </source>
</evidence>
<evidence type="ECO:0000313" key="17">
    <source>
        <dbReference type="EMBL" id="MBN7799796.1"/>
    </source>
</evidence>
<keyword evidence="4" id="KW-1003">Cell membrane</keyword>
<dbReference type="Gene3D" id="3.30.565.10">
    <property type="entry name" value="Histidine kinase-like ATPase, C-terminal domain"/>
    <property type="match status" value="1"/>
</dbReference>
<feature type="domain" description="Response regulatory" evidence="16">
    <location>
        <begin position="585"/>
        <end position="701"/>
    </location>
</feature>
<dbReference type="Proteomes" id="UP000664698">
    <property type="component" value="Unassembled WGS sequence"/>
</dbReference>
<dbReference type="SMART" id="SM00388">
    <property type="entry name" value="HisKA"/>
    <property type="match status" value="1"/>
</dbReference>
<proteinExistence type="predicted"/>
<keyword evidence="13" id="KW-0175">Coiled coil</keyword>
<dbReference type="InterPro" id="IPR036890">
    <property type="entry name" value="HATPase_C_sf"/>
</dbReference>
<dbReference type="Pfam" id="PF00512">
    <property type="entry name" value="HisKA"/>
    <property type="match status" value="1"/>
</dbReference>
<name>A0ABS3BKI1_9BACT</name>
<feature type="domain" description="Histidine kinase" evidence="15">
    <location>
        <begin position="347"/>
        <end position="563"/>
    </location>
</feature>
<evidence type="ECO:0000313" key="18">
    <source>
        <dbReference type="Proteomes" id="UP000664698"/>
    </source>
</evidence>
<dbReference type="EC" id="2.7.13.3" evidence="3"/>
<dbReference type="PROSITE" id="PS50109">
    <property type="entry name" value="HIS_KIN"/>
    <property type="match status" value="1"/>
</dbReference>
<accession>A0ABS3BKI1</accession>
<keyword evidence="6 14" id="KW-0812">Transmembrane</keyword>
<dbReference type="CDD" id="cd00082">
    <property type="entry name" value="HisKA"/>
    <property type="match status" value="1"/>
</dbReference>
<dbReference type="InterPro" id="IPR003594">
    <property type="entry name" value="HATPase_dom"/>
</dbReference>
<dbReference type="SUPFAM" id="SSF47384">
    <property type="entry name" value="Homodimeric domain of signal transducing histidine kinase"/>
    <property type="match status" value="1"/>
</dbReference>
<dbReference type="SMART" id="SM00387">
    <property type="entry name" value="HATPase_c"/>
    <property type="match status" value="1"/>
</dbReference>
<dbReference type="InterPro" id="IPR036641">
    <property type="entry name" value="HPT_dom_sf"/>
</dbReference>
<comment type="catalytic activity">
    <reaction evidence="1">
        <text>ATP + protein L-histidine = ADP + protein N-phospho-L-histidine.</text>
        <dbReference type="EC" id="2.7.13.3"/>
    </reaction>
</comment>
<keyword evidence="7" id="KW-0547">Nucleotide-binding</keyword>
<dbReference type="InterPro" id="IPR001789">
    <property type="entry name" value="Sig_transdc_resp-reg_receiver"/>
</dbReference>
<evidence type="ECO:0000256" key="4">
    <source>
        <dbReference type="ARBA" id="ARBA00022475"/>
    </source>
</evidence>
<dbReference type="SUPFAM" id="SSF47226">
    <property type="entry name" value="Histidine-containing phosphotransfer domain, HPT domain"/>
    <property type="match status" value="1"/>
</dbReference>
<evidence type="ECO:0000256" key="7">
    <source>
        <dbReference type="ARBA" id="ARBA00022741"/>
    </source>
</evidence>
<evidence type="ECO:0000259" key="16">
    <source>
        <dbReference type="PROSITE" id="PS50110"/>
    </source>
</evidence>
<keyword evidence="18" id="KW-1185">Reference proteome</keyword>
<evidence type="ECO:0000256" key="13">
    <source>
        <dbReference type="SAM" id="Coils"/>
    </source>
</evidence>
<evidence type="ECO:0000256" key="5">
    <source>
        <dbReference type="ARBA" id="ARBA00022553"/>
    </source>
</evidence>
<dbReference type="PROSITE" id="PS50110">
    <property type="entry name" value="RESPONSE_REGULATORY"/>
    <property type="match status" value="1"/>
</dbReference>
<dbReference type="SUPFAM" id="SSF55874">
    <property type="entry name" value="ATPase domain of HSP90 chaperone/DNA topoisomerase II/histidine kinase"/>
    <property type="match status" value="1"/>
</dbReference>
<dbReference type="PANTHER" id="PTHR45339">
    <property type="entry name" value="HYBRID SIGNAL TRANSDUCTION HISTIDINE KINASE J"/>
    <property type="match status" value="1"/>
</dbReference>
<dbReference type="RefSeq" id="WP_206567772.1">
    <property type="nucleotide sequence ID" value="NZ_JAFKCW010000001.1"/>
</dbReference>